<gene>
    <name evidence="1" type="ORF">IFR04_006406</name>
</gene>
<proteinExistence type="predicted"/>
<keyword evidence="2" id="KW-1185">Reference proteome</keyword>
<comment type="caution">
    <text evidence="1">The sequence shown here is derived from an EMBL/GenBank/DDBJ whole genome shotgun (WGS) entry which is preliminary data.</text>
</comment>
<protein>
    <submittedName>
        <fullName evidence="1">Uncharacterized protein</fullName>
    </submittedName>
</protein>
<dbReference type="EMBL" id="JAFJYH010000083">
    <property type="protein sequence ID" value="KAG4420486.1"/>
    <property type="molecule type" value="Genomic_DNA"/>
</dbReference>
<name>A0A8H7TKA3_9HELO</name>
<accession>A0A8H7TKA3</accession>
<evidence type="ECO:0000313" key="2">
    <source>
        <dbReference type="Proteomes" id="UP000664132"/>
    </source>
</evidence>
<evidence type="ECO:0000313" key="1">
    <source>
        <dbReference type="EMBL" id="KAG4420486.1"/>
    </source>
</evidence>
<reference evidence="1" key="1">
    <citation type="submission" date="2021-02" db="EMBL/GenBank/DDBJ databases">
        <title>Genome sequence Cadophora malorum strain M34.</title>
        <authorList>
            <person name="Stefanovic E."/>
            <person name="Vu D."/>
            <person name="Scully C."/>
            <person name="Dijksterhuis J."/>
            <person name="Roader J."/>
            <person name="Houbraken J."/>
        </authorList>
    </citation>
    <scope>NUCLEOTIDE SEQUENCE</scope>
    <source>
        <strain evidence="1">M34</strain>
    </source>
</reference>
<dbReference type="Proteomes" id="UP000664132">
    <property type="component" value="Unassembled WGS sequence"/>
</dbReference>
<sequence>MEEIVDDDGLEDLTLEAAIDVAEEDALVGVGVDGEGEVGGVVVGLAEEFRLAGRGW</sequence>
<organism evidence="1 2">
    <name type="scientific">Cadophora malorum</name>
    <dbReference type="NCBI Taxonomy" id="108018"/>
    <lineage>
        <taxon>Eukaryota</taxon>
        <taxon>Fungi</taxon>
        <taxon>Dikarya</taxon>
        <taxon>Ascomycota</taxon>
        <taxon>Pezizomycotina</taxon>
        <taxon>Leotiomycetes</taxon>
        <taxon>Helotiales</taxon>
        <taxon>Ploettnerulaceae</taxon>
        <taxon>Cadophora</taxon>
    </lineage>
</organism>
<dbReference type="AlphaFoldDB" id="A0A8H7TKA3"/>